<evidence type="ECO:0000313" key="2">
    <source>
        <dbReference type="Proteomes" id="UP000307378"/>
    </source>
</evidence>
<accession>A0A4S8QBF1</accession>
<protein>
    <recommendedName>
        <fullName evidence="3">MerR family transcriptional regulator</fullName>
    </recommendedName>
</protein>
<name>A0A4S8QBF1_9HYPH</name>
<comment type="caution">
    <text evidence="1">The sequence shown here is derived from an EMBL/GenBank/DDBJ whole genome shotgun (WGS) entry which is preliminary data.</text>
</comment>
<gene>
    <name evidence="1" type="ORF">FAA86_06110</name>
</gene>
<evidence type="ECO:0008006" key="3">
    <source>
        <dbReference type="Google" id="ProtNLM"/>
    </source>
</evidence>
<dbReference type="AlphaFoldDB" id="A0A4S8QBF1"/>
<sequence>MITTADVAAACGVEKATVRSWLARAPSFTIGRYDGQTKVYSRQEGLAMLIAGELISRGLGTPHEVMPVASRIARASADQLVWVYRDRDGALAHSDQQPHEVAVALPLDALERRLTRTATHERGRVARYTR</sequence>
<proteinExistence type="predicted"/>
<dbReference type="RefSeq" id="WP_136538960.1">
    <property type="nucleotide sequence ID" value="NZ_STGU01000002.1"/>
</dbReference>
<dbReference type="Proteomes" id="UP000307378">
    <property type="component" value="Unassembled WGS sequence"/>
</dbReference>
<organism evidence="1 2">
    <name type="scientific">Rhizobium rosettiformans W3</name>
    <dbReference type="NCBI Taxonomy" id="538378"/>
    <lineage>
        <taxon>Bacteria</taxon>
        <taxon>Pseudomonadati</taxon>
        <taxon>Pseudomonadota</taxon>
        <taxon>Alphaproteobacteria</taxon>
        <taxon>Hyphomicrobiales</taxon>
        <taxon>Rhizobiaceae</taxon>
        <taxon>Rhizobium/Agrobacterium group</taxon>
        <taxon>Rhizobium</taxon>
    </lineage>
</organism>
<dbReference type="EMBL" id="STGU01000002">
    <property type="protein sequence ID" value="THV38359.1"/>
    <property type="molecule type" value="Genomic_DNA"/>
</dbReference>
<evidence type="ECO:0000313" key="1">
    <source>
        <dbReference type="EMBL" id="THV38359.1"/>
    </source>
</evidence>
<reference evidence="1 2" key="1">
    <citation type="submission" date="2019-04" db="EMBL/GenBank/DDBJ databases">
        <title>genome sequence of strain W3.</title>
        <authorList>
            <person name="Gao J."/>
            <person name="Sun J."/>
        </authorList>
    </citation>
    <scope>NUCLEOTIDE SEQUENCE [LARGE SCALE GENOMIC DNA]</scope>
    <source>
        <strain evidence="1 2">W3</strain>
    </source>
</reference>